<dbReference type="PANTHER" id="PTHR44858">
    <property type="entry name" value="TETRATRICOPEPTIDE REPEAT PROTEIN 6"/>
    <property type="match status" value="1"/>
</dbReference>
<gene>
    <name evidence="4" type="ORF">ASAP_0250</name>
</gene>
<feature type="repeat" description="TPR" evidence="3">
    <location>
        <begin position="241"/>
        <end position="274"/>
    </location>
</feature>
<evidence type="ECO:0000256" key="2">
    <source>
        <dbReference type="ARBA" id="ARBA00022803"/>
    </source>
</evidence>
<dbReference type="PANTHER" id="PTHR44858:SF1">
    <property type="entry name" value="UDP-N-ACETYLGLUCOSAMINE--PEPTIDE N-ACETYLGLUCOSAMINYLTRANSFERASE SPINDLY-RELATED"/>
    <property type="match status" value="1"/>
</dbReference>
<protein>
    <submittedName>
        <fullName evidence="4">Uncharacterized protein</fullName>
    </submittedName>
</protein>
<dbReference type="PROSITE" id="PS50293">
    <property type="entry name" value="TPR_REGION"/>
    <property type="match status" value="1"/>
</dbReference>
<dbReference type="InterPro" id="IPR050498">
    <property type="entry name" value="Ycf3"/>
</dbReference>
<dbReference type="EMBL" id="CBLX010000003">
    <property type="protein sequence ID" value="CDG38295.1"/>
    <property type="molecule type" value="Genomic_DNA"/>
</dbReference>
<evidence type="ECO:0000313" key="5">
    <source>
        <dbReference type="Proteomes" id="UP000027583"/>
    </source>
</evidence>
<dbReference type="PROSITE" id="PS50005">
    <property type="entry name" value="TPR"/>
    <property type="match status" value="2"/>
</dbReference>
<reference evidence="4 5" key="1">
    <citation type="journal article" date="2014" name="Genome Biol. Evol.">
        <title>Acetic acid bacteria genomes reveal functional traits for adaptation to life in insect guts.</title>
        <authorList>
            <person name="Chouaia B."/>
            <person name="Gaiarsa S."/>
            <person name="Crotti E."/>
            <person name="Comandatore F."/>
            <person name="Degli Esposti M."/>
            <person name="Ricci I."/>
            <person name="Alma A."/>
            <person name="Favia G."/>
            <person name="Bandi C."/>
            <person name="Daffonchio D."/>
        </authorList>
    </citation>
    <scope>NUCLEOTIDE SEQUENCE [LARGE SCALE GENOMIC DNA]</scope>
    <source>
        <strain evidence="4 5">SF2.1</strain>
    </source>
</reference>
<evidence type="ECO:0000313" key="4">
    <source>
        <dbReference type="EMBL" id="CDG38295.1"/>
    </source>
</evidence>
<sequence length="611" mass="65206">MISIMSDTRSRAHASRIDTGLALLAGGETVQAEAIFREILAVDVECAGAWHGLACVARALGQPRVAIASAAQALQLEKNDREKSRFHITLAAALDEAGHLREAVSACRVALLLEPRDFRGKAFFAELLYRSGQGDEAEREFREALALSADPASLLARRGAFLMAQRDFVTASETFKALIARLSVGAGYDSNAGHARDADNTLRQAQAAAYANLGAACFEAGAMSEALTALQTALSLDVPSAQTLNNLGLVYHALGAFAQAESLFTQALSLAPDDAGIKGNHATLLAETGREHEAEQAFCAVPQPPPIGTAINDAAGALAFHRARFNLGVLQLARGDYVQGWANFEHRLALTPLPSDLPRWSGEETAQRVCIQAEQGLGDALQFLRFVPCAAERAPLLLSIPAPLQGLLRAMPSLTPLLQSGRVVLEGEATLFCPILSLPYVLGVEHIDTRPILDLGVALEPGRVGIFHAGSPTYRFNARRSLPVSMLAPLVAVPGYEFVSFQAEGERAAAPAFGMAQGVGPTLLDTAREMARCELIIGVDSLLAHVAGSAGLPLWLLDRVGGDWRWQGADWYARTRVFRPVDHAPPAEAWPVVVTRVAQALRDRGSKKLAP</sequence>
<dbReference type="SUPFAM" id="SSF53756">
    <property type="entry name" value="UDP-Glycosyltransferase/glycogen phosphorylase"/>
    <property type="match status" value="1"/>
</dbReference>
<dbReference type="InterPro" id="IPR011990">
    <property type="entry name" value="TPR-like_helical_dom_sf"/>
</dbReference>
<dbReference type="AlphaFoldDB" id="A0A060QBL3"/>
<proteinExistence type="predicted"/>
<reference evidence="4 5" key="2">
    <citation type="journal article" date="2014" name="PLoS ONE">
        <title>Evolution of mitochondria reconstructed from the energy metabolism of living bacteria.</title>
        <authorList>
            <person name="Degli Esposti M."/>
            <person name="Chouaia B."/>
            <person name="Comandatore F."/>
            <person name="Crotti E."/>
            <person name="Sassera D."/>
            <person name="Lievens P.M."/>
            <person name="Daffonchio D."/>
            <person name="Bandi C."/>
        </authorList>
    </citation>
    <scope>NUCLEOTIDE SEQUENCE [LARGE SCALE GENOMIC DNA]</scope>
    <source>
        <strain evidence="4 5">SF2.1</strain>
    </source>
</reference>
<organism evidence="4 5">
    <name type="scientific">Asaia bogorensis</name>
    <dbReference type="NCBI Taxonomy" id="91915"/>
    <lineage>
        <taxon>Bacteria</taxon>
        <taxon>Pseudomonadati</taxon>
        <taxon>Pseudomonadota</taxon>
        <taxon>Alphaproteobacteria</taxon>
        <taxon>Acetobacterales</taxon>
        <taxon>Acetobacteraceae</taxon>
        <taxon>Asaia</taxon>
    </lineage>
</organism>
<dbReference type="SMART" id="SM00028">
    <property type="entry name" value="TPR"/>
    <property type="match status" value="8"/>
</dbReference>
<dbReference type="InterPro" id="IPR019734">
    <property type="entry name" value="TPR_rpt"/>
</dbReference>
<evidence type="ECO:0000256" key="1">
    <source>
        <dbReference type="ARBA" id="ARBA00022737"/>
    </source>
</evidence>
<feature type="repeat" description="TPR" evidence="3">
    <location>
        <begin position="207"/>
        <end position="240"/>
    </location>
</feature>
<dbReference type="Pfam" id="PF13424">
    <property type="entry name" value="TPR_12"/>
    <property type="match status" value="1"/>
</dbReference>
<keyword evidence="1" id="KW-0677">Repeat</keyword>
<keyword evidence="2 3" id="KW-0802">TPR repeat</keyword>
<dbReference type="eggNOG" id="COG0859">
    <property type="taxonomic scope" value="Bacteria"/>
</dbReference>
<accession>A0A060QBL3</accession>
<comment type="caution">
    <text evidence="4">The sequence shown here is derived from an EMBL/GenBank/DDBJ whole genome shotgun (WGS) entry which is preliminary data.</text>
</comment>
<dbReference type="Proteomes" id="UP000027583">
    <property type="component" value="Unassembled WGS sequence"/>
</dbReference>
<dbReference type="eggNOG" id="COG0457">
    <property type="taxonomic scope" value="Bacteria"/>
</dbReference>
<dbReference type="SUPFAM" id="SSF48452">
    <property type="entry name" value="TPR-like"/>
    <property type="match status" value="1"/>
</dbReference>
<dbReference type="Gene3D" id="1.25.40.10">
    <property type="entry name" value="Tetratricopeptide repeat domain"/>
    <property type="match status" value="2"/>
</dbReference>
<name>A0A060QBL3_9PROT</name>
<dbReference type="Gene3D" id="3.40.50.2000">
    <property type="entry name" value="Glycogen Phosphorylase B"/>
    <property type="match status" value="1"/>
</dbReference>
<evidence type="ECO:0000256" key="3">
    <source>
        <dbReference type="PROSITE-ProRule" id="PRU00339"/>
    </source>
</evidence>